<comment type="caution">
    <text evidence="1">The sequence shown here is derived from an EMBL/GenBank/DDBJ whole genome shotgun (WGS) entry which is preliminary data.</text>
</comment>
<dbReference type="Proteomes" id="UP000613580">
    <property type="component" value="Unassembled WGS sequence"/>
</dbReference>
<evidence type="ECO:0000313" key="1">
    <source>
        <dbReference type="EMBL" id="KAF7291747.1"/>
    </source>
</evidence>
<dbReference type="EMBL" id="JACAZE010000023">
    <property type="protein sequence ID" value="KAF7291747.1"/>
    <property type="molecule type" value="Genomic_DNA"/>
</dbReference>
<dbReference type="OrthoDB" id="6105938at2759"/>
<dbReference type="PANTHER" id="PTHR38846">
    <property type="entry name" value="C3H1-TYPE DOMAIN-CONTAINING PROTEIN"/>
    <property type="match status" value="1"/>
</dbReference>
<organism evidence="1 2">
    <name type="scientific">Mycena chlorophos</name>
    <name type="common">Agaric fungus</name>
    <name type="synonym">Agaricus chlorophos</name>
    <dbReference type="NCBI Taxonomy" id="658473"/>
    <lineage>
        <taxon>Eukaryota</taxon>
        <taxon>Fungi</taxon>
        <taxon>Dikarya</taxon>
        <taxon>Basidiomycota</taxon>
        <taxon>Agaricomycotina</taxon>
        <taxon>Agaricomycetes</taxon>
        <taxon>Agaricomycetidae</taxon>
        <taxon>Agaricales</taxon>
        <taxon>Marasmiineae</taxon>
        <taxon>Mycenaceae</taxon>
        <taxon>Mycena</taxon>
    </lineage>
</organism>
<proteinExistence type="predicted"/>
<protein>
    <submittedName>
        <fullName evidence="1">Uncharacterized protein</fullName>
    </submittedName>
</protein>
<name>A0A8H6S4N4_MYCCL</name>
<accession>A0A8H6S4N4</accession>
<dbReference type="AlphaFoldDB" id="A0A8H6S4N4"/>
<dbReference type="PANTHER" id="PTHR38846:SF1">
    <property type="entry name" value="C3H1-TYPE DOMAIN-CONTAINING PROTEIN"/>
    <property type="match status" value="1"/>
</dbReference>
<keyword evidence="2" id="KW-1185">Reference proteome</keyword>
<reference evidence="1" key="1">
    <citation type="submission" date="2020-05" db="EMBL/GenBank/DDBJ databases">
        <title>Mycena genomes resolve the evolution of fungal bioluminescence.</title>
        <authorList>
            <person name="Tsai I.J."/>
        </authorList>
    </citation>
    <scope>NUCLEOTIDE SEQUENCE</scope>
    <source>
        <strain evidence="1">110903Hualien_Pintung</strain>
    </source>
</reference>
<sequence length="137" mass="15428">MSAGPAASYFAHYPTFTHNATARLRAEFLRLAQTQHWSQNRTKTEWHLCLRMEFERAFGTDAHPDLGAWQAMVAFCGFADSEGLDSVKKCKQFLRANAFINIVDMIDAKAAGQTPFNRRSLGALRKYSKRTGKDLPA</sequence>
<gene>
    <name evidence="1" type="ORF">HMN09_01234300</name>
</gene>
<evidence type="ECO:0000313" key="2">
    <source>
        <dbReference type="Proteomes" id="UP000613580"/>
    </source>
</evidence>